<evidence type="ECO:0000256" key="4">
    <source>
        <dbReference type="RuleBase" id="RU004514"/>
    </source>
</evidence>
<dbReference type="PANTHER" id="PTHR10146:SF14">
    <property type="entry name" value="PYRIDOXAL PHOSPHATE HOMEOSTASIS PROTEIN"/>
    <property type="match status" value="1"/>
</dbReference>
<dbReference type="RefSeq" id="WP_213403782.1">
    <property type="nucleotide sequence ID" value="NZ_JAGIBT010000003.1"/>
</dbReference>
<evidence type="ECO:0000256" key="2">
    <source>
        <dbReference type="HAMAP-Rule" id="MF_02087"/>
    </source>
</evidence>
<dbReference type="InterPro" id="IPR029066">
    <property type="entry name" value="PLP-binding_barrel"/>
</dbReference>
<comment type="caution">
    <text evidence="6">The sequence shown here is derived from an EMBL/GenBank/DDBJ whole genome shotgun (WGS) entry which is preliminary data.</text>
</comment>
<dbReference type="HAMAP" id="MF_02087">
    <property type="entry name" value="PLP_homeostasis"/>
    <property type="match status" value="1"/>
</dbReference>
<dbReference type="GO" id="GO:0030170">
    <property type="term" value="F:pyridoxal phosphate binding"/>
    <property type="evidence" value="ECO:0007669"/>
    <property type="project" value="UniProtKB-UniRule"/>
</dbReference>
<name>A0AB35BXX3_9GAMM</name>
<dbReference type="FunFam" id="3.20.20.10:FF:000018">
    <property type="entry name" value="Pyridoxal phosphate homeostasis protein"/>
    <property type="match status" value="1"/>
</dbReference>
<dbReference type="InterPro" id="IPR001608">
    <property type="entry name" value="Ala_racemase_N"/>
</dbReference>
<evidence type="ECO:0000313" key="6">
    <source>
        <dbReference type="EMBL" id="MBS7824561.1"/>
    </source>
</evidence>
<keyword evidence="1 2" id="KW-0663">Pyridoxal phosphate</keyword>
<dbReference type="Gene3D" id="3.20.20.10">
    <property type="entry name" value="Alanine racemase"/>
    <property type="match status" value="1"/>
</dbReference>
<comment type="cofactor">
    <cofactor evidence="3">
        <name>pyridoxal 5'-phosphate</name>
        <dbReference type="ChEBI" id="CHEBI:597326"/>
    </cofactor>
</comment>
<dbReference type="InterPro" id="IPR011078">
    <property type="entry name" value="PyrdxlP_homeostasis"/>
</dbReference>
<evidence type="ECO:0000313" key="7">
    <source>
        <dbReference type="Proteomes" id="UP000680020"/>
    </source>
</evidence>
<dbReference type="Proteomes" id="UP000680020">
    <property type="component" value="Unassembled WGS sequence"/>
</dbReference>
<evidence type="ECO:0000256" key="3">
    <source>
        <dbReference type="PIRSR" id="PIRSR004848-1"/>
    </source>
</evidence>
<accession>A0AB35BXX3</accession>
<dbReference type="PIRSF" id="PIRSF004848">
    <property type="entry name" value="YBL036c_PLPDEIII"/>
    <property type="match status" value="1"/>
</dbReference>
<dbReference type="SUPFAM" id="SSF51419">
    <property type="entry name" value="PLP-binding barrel"/>
    <property type="match status" value="1"/>
</dbReference>
<dbReference type="Pfam" id="PF01168">
    <property type="entry name" value="Ala_racemase_N"/>
    <property type="match status" value="1"/>
</dbReference>
<proteinExistence type="inferred from homology"/>
<evidence type="ECO:0000256" key="1">
    <source>
        <dbReference type="ARBA" id="ARBA00022898"/>
    </source>
</evidence>
<dbReference type="CDD" id="cd00635">
    <property type="entry name" value="PLPDE_III_YBL036c_like"/>
    <property type="match status" value="1"/>
</dbReference>
<comment type="similarity">
    <text evidence="2 4">Belongs to the pyridoxal phosphate-binding protein YggS/PROSC family.</text>
</comment>
<feature type="modified residue" description="N6-(pyridoxal phosphate)lysine" evidence="2 3">
    <location>
        <position position="35"/>
    </location>
</feature>
<sequence>MTLANHLKTITARIEAACQAAQRDPKEIKLLLATKTQPVETIQAAIDLGYGLIGENRAQEVTDKFPLIHPAPIAIMPYEQHFIGHLQTNKVKAIFPYVQCIQSVDRPSLAEKLHDECIKHATTREIFIQVNVSKEESKQGIDPHHLFEFLATFTNLPSLKIRGLMTIGLNADDEMAVRDGYRLLRSLRDEALLKGLLPPLATELSMGMSHDLEWAILEGATLIRVGSAVFGARPPL</sequence>
<evidence type="ECO:0000259" key="5">
    <source>
        <dbReference type="Pfam" id="PF01168"/>
    </source>
</evidence>
<reference evidence="6" key="1">
    <citation type="submission" date="2021-03" db="EMBL/GenBank/DDBJ databases">
        <title>Identification and antibiotic profiling of Wohlfahrtiimonas chitiniclastica, an underestimated human pathogen.</title>
        <authorList>
            <person name="Kopf A."/>
            <person name="Bunk B."/>
            <person name="Coldewey S."/>
            <person name="Gunzer F."/>
            <person name="Riedel T."/>
            <person name="Schroettner P."/>
        </authorList>
    </citation>
    <scope>NUCLEOTIDE SEQUENCE</scope>
    <source>
        <strain evidence="6">DSM 100917</strain>
    </source>
</reference>
<gene>
    <name evidence="6" type="ORF">J7561_05010</name>
</gene>
<organism evidence="6 7">
    <name type="scientific">Wohlfahrtiimonas chitiniclastica</name>
    <dbReference type="NCBI Taxonomy" id="400946"/>
    <lineage>
        <taxon>Bacteria</taxon>
        <taxon>Pseudomonadati</taxon>
        <taxon>Pseudomonadota</taxon>
        <taxon>Gammaproteobacteria</taxon>
        <taxon>Cardiobacteriales</taxon>
        <taxon>Ignatzschineriaceae</taxon>
        <taxon>Wohlfahrtiimonas</taxon>
    </lineage>
</organism>
<dbReference type="NCBIfam" id="TIGR00044">
    <property type="entry name" value="YggS family pyridoxal phosphate-dependent enzyme"/>
    <property type="match status" value="1"/>
</dbReference>
<dbReference type="AlphaFoldDB" id="A0AB35BXX3"/>
<dbReference type="PANTHER" id="PTHR10146">
    <property type="entry name" value="PROLINE SYNTHETASE CO-TRANSCRIBED BACTERIAL HOMOLOG PROTEIN"/>
    <property type="match status" value="1"/>
</dbReference>
<dbReference type="EMBL" id="JAGIBU010000003">
    <property type="protein sequence ID" value="MBS7824561.1"/>
    <property type="molecule type" value="Genomic_DNA"/>
</dbReference>
<protein>
    <recommendedName>
        <fullName evidence="2">Pyridoxal phosphate homeostasis protein</fullName>
        <shortName evidence="2">PLP homeostasis protein</shortName>
    </recommendedName>
</protein>
<comment type="function">
    <text evidence="2">Pyridoxal 5'-phosphate (PLP)-binding protein, which is involved in PLP homeostasis.</text>
</comment>
<feature type="domain" description="Alanine racemase N-terminal" evidence="5">
    <location>
        <begin position="83"/>
        <end position="234"/>
    </location>
</feature>